<evidence type="ECO:0000256" key="4">
    <source>
        <dbReference type="ARBA" id="ARBA00022640"/>
    </source>
</evidence>
<accession>A0A1Z1M966</accession>
<dbReference type="EMBL" id="MF101423">
    <property type="protein sequence ID" value="ARW62442.1"/>
    <property type="molecule type" value="Genomic_DNA"/>
</dbReference>
<sequence length="264" mass="29148">MKLYSSQLQESFCAKSVLKVISRINNTNFNSVIRVAQSAYLSNATYLDVAANPKLIKTIKSEFDIPVCISSISPIDIYNCLSSGADIIELGNYDSFYKQGIYIGSDQLYRLVEEIRLLVGKVDICVTIPYHLSIHDQIELSKNLEQIGVNILQTEGIAKLNKIESQKINKHDLSFYNINKTFLPSLLSTHIISNSVNIPVISSSGCNNVIAPLSLLYGASGVGISSCLNKLITVTSMVQYINETYNSMLANTLERKINSSVSFS</sequence>
<protein>
    <recommendedName>
        <fullName evidence="3">Uncharacterized protein ycf23</fullName>
    </recommendedName>
</protein>
<keyword evidence="5" id="KW-0150">Chloroplast</keyword>
<dbReference type="PANTHER" id="PTHR36895">
    <property type="match status" value="1"/>
</dbReference>
<dbReference type="GeneID" id="33355649"/>
<dbReference type="GO" id="GO:0009536">
    <property type="term" value="C:plastid"/>
    <property type="evidence" value="ECO:0007669"/>
    <property type="project" value="UniProtKB-SubCell"/>
</dbReference>
<evidence type="ECO:0000256" key="3">
    <source>
        <dbReference type="ARBA" id="ARBA00021523"/>
    </source>
</evidence>
<evidence type="ECO:0000256" key="2">
    <source>
        <dbReference type="ARBA" id="ARBA00009664"/>
    </source>
</evidence>
<name>A0A1Z1M966_9FLOR</name>
<gene>
    <name evidence="5" type="primary">ycf23</name>
</gene>
<organism evidence="5">
    <name type="scientific">Polysiphonia sertularioides</name>
    <dbReference type="NCBI Taxonomy" id="945028"/>
    <lineage>
        <taxon>Eukaryota</taxon>
        <taxon>Rhodophyta</taxon>
        <taxon>Florideophyceae</taxon>
        <taxon>Rhodymeniophycidae</taxon>
        <taxon>Ceramiales</taxon>
        <taxon>Rhodomelaceae</taxon>
        <taxon>Polysiphonioideae</taxon>
        <taxon>Polysiphonia</taxon>
    </lineage>
</organism>
<keyword evidence="4 5" id="KW-0934">Plastid</keyword>
<dbReference type="AlphaFoldDB" id="A0A1Z1M966"/>
<evidence type="ECO:0000313" key="5">
    <source>
        <dbReference type="EMBL" id="ARW62442.1"/>
    </source>
</evidence>
<dbReference type="SUPFAM" id="SSF51395">
    <property type="entry name" value="FMN-linked oxidoreductases"/>
    <property type="match status" value="1"/>
</dbReference>
<dbReference type="InterPro" id="IPR007570">
    <property type="entry name" value="Uncharacterised_Ycf23"/>
</dbReference>
<evidence type="ECO:0000256" key="1">
    <source>
        <dbReference type="ARBA" id="ARBA00004474"/>
    </source>
</evidence>
<dbReference type="PANTHER" id="PTHR36895:SF1">
    <property type="entry name" value="YCF23 PROTEIN"/>
    <property type="match status" value="1"/>
</dbReference>
<dbReference type="RefSeq" id="YP_009393880.1">
    <property type="nucleotide sequence ID" value="NC_035270.1"/>
</dbReference>
<dbReference type="Pfam" id="PF04481">
    <property type="entry name" value="DUF561"/>
    <property type="match status" value="1"/>
</dbReference>
<geneLocation type="chloroplast" evidence="5"/>
<proteinExistence type="inferred from homology"/>
<comment type="subcellular location">
    <subcellularLocation>
        <location evidence="1">Plastid</location>
    </subcellularLocation>
</comment>
<comment type="similarity">
    <text evidence="2">Belongs to the ycf23 family.</text>
</comment>
<reference evidence="5" key="1">
    <citation type="journal article" date="2017" name="J. Phycol.">
        <title>Analysis of chloroplast genomes and a supermatrix inform reclassification of the Rhodomelaceae (Rhodophyta).</title>
        <authorList>
            <person name="Diaz-Tapia P."/>
            <person name="Maggs C.A."/>
            <person name="West J.A."/>
            <person name="Verbruggen H."/>
        </authorList>
    </citation>
    <scope>NUCLEOTIDE SEQUENCE</scope>
    <source>
        <strain evidence="5">PD0863</strain>
    </source>
</reference>